<organism evidence="2 3">
    <name type="scientific">Dendrobium thyrsiflorum</name>
    <name type="common">Pinecone-like raceme dendrobium</name>
    <name type="synonym">Orchid</name>
    <dbReference type="NCBI Taxonomy" id="117978"/>
    <lineage>
        <taxon>Eukaryota</taxon>
        <taxon>Viridiplantae</taxon>
        <taxon>Streptophyta</taxon>
        <taxon>Embryophyta</taxon>
        <taxon>Tracheophyta</taxon>
        <taxon>Spermatophyta</taxon>
        <taxon>Magnoliopsida</taxon>
        <taxon>Liliopsida</taxon>
        <taxon>Asparagales</taxon>
        <taxon>Orchidaceae</taxon>
        <taxon>Epidendroideae</taxon>
        <taxon>Malaxideae</taxon>
        <taxon>Dendrobiinae</taxon>
        <taxon>Dendrobium</taxon>
    </lineage>
</organism>
<sequence>MQENELTFEVSVSERASSVHSPNGIGRIRSAWAPRLKQRELPRRRARPARERLKRVGNPLPL</sequence>
<protein>
    <submittedName>
        <fullName evidence="2">Uncharacterized protein</fullName>
    </submittedName>
</protein>
<dbReference type="EMBL" id="JANQDX010000094">
    <property type="protein sequence ID" value="KAL0902852.1"/>
    <property type="molecule type" value="Genomic_DNA"/>
</dbReference>
<feature type="compositionally biased region" description="Basic and acidic residues" evidence="1">
    <location>
        <begin position="39"/>
        <end position="51"/>
    </location>
</feature>
<dbReference type="AlphaFoldDB" id="A0ABD0TT69"/>
<reference evidence="2 3" key="1">
    <citation type="journal article" date="2024" name="Plant Biotechnol. J.">
        <title>Dendrobium thyrsiflorum genome and its molecular insights into genes involved in important horticultural traits.</title>
        <authorList>
            <person name="Chen B."/>
            <person name="Wang J.Y."/>
            <person name="Zheng P.J."/>
            <person name="Li K.L."/>
            <person name="Liang Y.M."/>
            <person name="Chen X.F."/>
            <person name="Zhang C."/>
            <person name="Zhao X."/>
            <person name="He X."/>
            <person name="Zhang G.Q."/>
            <person name="Liu Z.J."/>
            <person name="Xu Q."/>
        </authorList>
    </citation>
    <scope>NUCLEOTIDE SEQUENCE [LARGE SCALE GENOMIC DNA]</scope>
    <source>
        <strain evidence="2">GZMU011</strain>
    </source>
</reference>
<keyword evidence="3" id="KW-1185">Reference proteome</keyword>
<evidence type="ECO:0000313" key="3">
    <source>
        <dbReference type="Proteomes" id="UP001552299"/>
    </source>
</evidence>
<name>A0ABD0TT69_DENTH</name>
<evidence type="ECO:0000313" key="2">
    <source>
        <dbReference type="EMBL" id="KAL0902852.1"/>
    </source>
</evidence>
<feature type="region of interest" description="Disordered" evidence="1">
    <location>
        <begin position="39"/>
        <end position="62"/>
    </location>
</feature>
<gene>
    <name evidence="2" type="ORF">M5K25_028484</name>
</gene>
<comment type="caution">
    <text evidence="2">The sequence shown here is derived from an EMBL/GenBank/DDBJ whole genome shotgun (WGS) entry which is preliminary data.</text>
</comment>
<dbReference type="Proteomes" id="UP001552299">
    <property type="component" value="Unassembled WGS sequence"/>
</dbReference>
<proteinExistence type="predicted"/>
<evidence type="ECO:0000256" key="1">
    <source>
        <dbReference type="SAM" id="MobiDB-lite"/>
    </source>
</evidence>
<accession>A0ABD0TT69</accession>